<dbReference type="Gene3D" id="2.130.10.10">
    <property type="entry name" value="YVTN repeat-like/Quinoprotein amine dehydrogenase"/>
    <property type="match status" value="1"/>
</dbReference>
<evidence type="ECO:0008006" key="10">
    <source>
        <dbReference type="Google" id="ProtNLM"/>
    </source>
</evidence>
<evidence type="ECO:0000313" key="9">
    <source>
        <dbReference type="Proteomes" id="UP001303473"/>
    </source>
</evidence>
<keyword evidence="2 6" id="KW-0853">WD repeat</keyword>
<keyword evidence="3 6" id="KW-0819">tRNA processing</keyword>
<proteinExistence type="inferred from homology"/>
<evidence type="ECO:0000256" key="7">
    <source>
        <dbReference type="SAM" id="MobiDB-lite"/>
    </source>
</evidence>
<feature type="compositionally biased region" description="Polar residues" evidence="7">
    <location>
        <begin position="183"/>
        <end position="204"/>
    </location>
</feature>
<keyword evidence="4 6" id="KW-0677">Repeat</keyword>
<dbReference type="InterPro" id="IPR028884">
    <property type="entry name" value="Trm82"/>
</dbReference>
<sequence>MGVVPYHILTVCGDVIFAARGSHIDSLNTSLERISTWKHPLKEGGAGQDISSPAPAPAADGPPAKRRKVDAEDGQEQEAESAAAAKNGQEGKETGGGWEKPSNERPFIQGLVTTTDGRHVVAITGSDKTIWVLEHDGKGNLKQLSQRMMPKRPCSITLTSDNSTILSADKFGDVFSLPLIPTAQPQAQQPSENATRSRSSSVAPTPQPFKPQANELTVHTKRNLRALEHQKLAMQQQKAAAEKAAEARNFEHTLLLGHVSMLTAILSATTVTPSGSRREYVITADRDEHIRITRGIPQTHVIEGFCLGHEDFISRLCIPSSRPEVLISGGGDDDLFVWDWVNAKLLSKTNLLTHVQAVSGEGAEVSKVAVSRLYSFTHGGSTWVVVVCER</sequence>
<dbReference type="InterPro" id="IPR015943">
    <property type="entry name" value="WD40/YVTN_repeat-like_dom_sf"/>
</dbReference>
<dbReference type="PANTHER" id="PTHR16288:SF0">
    <property type="entry name" value="TRNA (GUANINE-N(7)-)-METHYLTRANSFERASE NON-CATALYTIC SUBUNIT WDR4"/>
    <property type="match status" value="1"/>
</dbReference>
<evidence type="ECO:0000256" key="3">
    <source>
        <dbReference type="ARBA" id="ARBA00022694"/>
    </source>
</evidence>
<feature type="region of interest" description="Disordered" evidence="7">
    <location>
        <begin position="41"/>
        <end position="105"/>
    </location>
</feature>
<comment type="subcellular location">
    <subcellularLocation>
        <location evidence="1 6">Nucleus</location>
    </subcellularLocation>
</comment>
<gene>
    <name evidence="8" type="ORF">QBC46DRAFT_100683</name>
</gene>
<dbReference type="Proteomes" id="UP001303473">
    <property type="component" value="Unassembled WGS sequence"/>
</dbReference>
<feature type="region of interest" description="Disordered" evidence="7">
    <location>
        <begin position="182"/>
        <end position="216"/>
    </location>
</feature>
<evidence type="ECO:0000256" key="6">
    <source>
        <dbReference type="HAMAP-Rule" id="MF_03056"/>
    </source>
</evidence>
<comment type="caution">
    <text evidence="8">The sequence shown here is derived from an EMBL/GenBank/DDBJ whole genome shotgun (WGS) entry which is preliminary data.</text>
</comment>
<dbReference type="GO" id="GO:0005829">
    <property type="term" value="C:cytosol"/>
    <property type="evidence" value="ECO:0007669"/>
    <property type="project" value="TreeGrafter"/>
</dbReference>
<dbReference type="GO" id="GO:0043527">
    <property type="term" value="C:tRNA methyltransferase complex"/>
    <property type="evidence" value="ECO:0007669"/>
    <property type="project" value="TreeGrafter"/>
</dbReference>
<organism evidence="8 9">
    <name type="scientific">Diplogelasinospora grovesii</name>
    <dbReference type="NCBI Taxonomy" id="303347"/>
    <lineage>
        <taxon>Eukaryota</taxon>
        <taxon>Fungi</taxon>
        <taxon>Dikarya</taxon>
        <taxon>Ascomycota</taxon>
        <taxon>Pezizomycotina</taxon>
        <taxon>Sordariomycetes</taxon>
        <taxon>Sordariomycetidae</taxon>
        <taxon>Sordariales</taxon>
        <taxon>Diplogelasinosporaceae</taxon>
        <taxon>Diplogelasinospora</taxon>
    </lineage>
</organism>
<protein>
    <recommendedName>
        <fullName evidence="10">Transfer RNA methyltransferase 82</fullName>
    </recommendedName>
</protein>
<keyword evidence="9" id="KW-1185">Reference proteome</keyword>
<dbReference type="EMBL" id="MU853782">
    <property type="protein sequence ID" value="KAK3941560.1"/>
    <property type="molecule type" value="Genomic_DNA"/>
</dbReference>
<dbReference type="PANTHER" id="PTHR16288">
    <property type="entry name" value="WD40 REPEAT PROTEIN 4"/>
    <property type="match status" value="1"/>
</dbReference>
<keyword evidence="5 6" id="KW-0539">Nucleus</keyword>
<evidence type="ECO:0000256" key="5">
    <source>
        <dbReference type="ARBA" id="ARBA00023242"/>
    </source>
</evidence>
<evidence type="ECO:0000256" key="1">
    <source>
        <dbReference type="ARBA" id="ARBA00004123"/>
    </source>
</evidence>
<accession>A0AAN6N9C1</accession>
<dbReference type="GO" id="GO:0106004">
    <property type="term" value="P:tRNA (guanine-N7)-methylation"/>
    <property type="evidence" value="ECO:0007669"/>
    <property type="project" value="UniProtKB-UniRule"/>
</dbReference>
<evidence type="ECO:0000256" key="2">
    <source>
        <dbReference type="ARBA" id="ARBA00022574"/>
    </source>
</evidence>
<comment type="function">
    <text evidence="6">Required for the formation of N(7)-methylguanine at position 46 (m7G46) in tRNA. In the complex, it is required to stabilize and induce conformational changes of the catalytic subunit.</text>
</comment>
<name>A0AAN6N9C1_9PEZI</name>
<evidence type="ECO:0000313" key="8">
    <source>
        <dbReference type="EMBL" id="KAK3941560.1"/>
    </source>
</evidence>
<dbReference type="AlphaFoldDB" id="A0AAN6N9C1"/>
<evidence type="ECO:0000256" key="4">
    <source>
        <dbReference type="ARBA" id="ARBA00022737"/>
    </source>
</evidence>
<dbReference type="InterPro" id="IPR036322">
    <property type="entry name" value="WD40_repeat_dom_sf"/>
</dbReference>
<dbReference type="GO" id="GO:0005634">
    <property type="term" value="C:nucleus"/>
    <property type="evidence" value="ECO:0007669"/>
    <property type="project" value="UniProtKB-SubCell"/>
</dbReference>
<comment type="pathway">
    <text evidence="6">tRNA modification; N(7)-methylguanine-tRNA biosynthesis.</text>
</comment>
<reference evidence="9" key="1">
    <citation type="journal article" date="2023" name="Mol. Phylogenet. Evol.">
        <title>Genome-scale phylogeny and comparative genomics of the fungal order Sordariales.</title>
        <authorList>
            <person name="Hensen N."/>
            <person name="Bonometti L."/>
            <person name="Westerberg I."/>
            <person name="Brannstrom I.O."/>
            <person name="Guillou S."/>
            <person name="Cros-Aarteil S."/>
            <person name="Calhoun S."/>
            <person name="Haridas S."/>
            <person name="Kuo A."/>
            <person name="Mondo S."/>
            <person name="Pangilinan J."/>
            <person name="Riley R."/>
            <person name="LaButti K."/>
            <person name="Andreopoulos B."/>
            <person name="Lipzen A."/>
            <person name="Chen C."/>
            <person name="Yan M."/>
            <person name="Daum C."/>
            <person name="Ng V."/>
            <person name="Clum A."/>
            <person name="Steindorff A."/>
            <person name="Ohm R.A."/>
            <person name="Martin F."/>
            <person name="Silar P."/>
            <person name="Natvig D.O."/>
            <person name="Lalanne C."/>
            <person name="Gautier V."/>
            <person name="Ament-Velasquez S.L."/>
            <person name="Kruys A."/>
            <person name="Hutchinson M.I."/>
            <person name="Powell A.J."/>
            <person name="Barry K."/>
            <person name="Miller A.N."/>
            <person name="Grigoriev I.V."/>
            <person name="Debuchy R."/>
            <person name="Gladieux P."/>
            <person name="Hiltunen Thoren M."/>
            <person name="Johannesson H."/>
        </authorList>
    </citation>
    <scope>NUCLEOTIDE SEQUENCE [LARGE SCALE GENOMIC DNA]</scope>
    <source>
        <strain evidence="9">CBS 340.73</strain>
    </source>
</reference>
<dbReference type="HAMAP" id="MF_03056">
    <property type="entry name" value="TRM82"/>
    <property type="match status" value="1"/>
</dbReference>
<dbReference type="SUPFAM" id="SSF50978">
    <property type="entry name" value="WD40 repeat-like"/>
    <property type="match status" value="1"/>
</dbReference>
<comment type="similarity">
    <text evidence="6">Belongs to the WD repeat TRM82 family.</text>
</comment>